<dbReference type="Pfam" id="PF01757">
    <property type="entry name" value="Acyl_transf_3"/>
    <property type="match status" value="1"/>
</dbReference>
<feature type="domain" description="Acyltransferase 3" evidence="2">
    <location>
        <begin position="1"/>
        <end position="245"/>
    </location>
</feature>
<keyword evidence="1" id="KW-0812">Transmembrane</keyword>
<name>A0A4Y8VE33_9BACT</name>
<evidence type="ECO:0000259" key="2">
    <source>
        <dbReference type="Pfam" id="PF01757"/>
    </source>
</evidence>
<gene>
    <name evidence="3" type="ORF">EXN75_10480</name>
</gene>
<accession>A0A4Y8VE33</accession>
<protein>
    <recommendedName>
        <fullName evidence="2">Acyltransferase 3 domain-containing protein</fullName>
    </recommendedName>
</protein>
<keyword evidence="4" id="KW-1185">Reference proteome</keyword>
<feature type="transmembrane region" description="Helical" evidence="1">
    <location>
        <begin position="49"/>
        <end position="73"/>
    </location>
</feature>
<feature type="transmembrane region" description="Helical" evidence="1">
    <location>
        <begin position="135"/>
        <end position="155"/>
    </location>
</feature>
<reference evidence="3 4" key="1">
    <citation type="submission" date="2019-02" db="EMBL/GenBank/DDBJ databases">
        <title>Draft Genome Sequence of the Prevotella sp. BCRC 81118, Isolated from Human Feces.</title>
        <authorList>
            <person name="Huang C.-H."/>
        </authorList>
    </citation>
    <scope>NUCLEOTIDE SEQUENCE [LARGE SCALE GENOMIC DNA]</scope>
    <source>
        <strain evidence="3 4">BCRC 81118</strain>
    </source>
</reference>
<dbReference type="EMBL" id="SGVY01000027">
    <property type="protein sequence ID" value="TFH79248.1"/>
    <property type="molecule type" value="Genomic_DNA"/>
</dbReference>
<dbReference type="RefSeq" id="WP_342776607.1">
    <property type="nucleotide sequence ID" value="NZ_SGVY01000027.1"/>
</dbReference>
<feature type="transmembrane region" description="Helical" evidence="1">
    <location>
        <begin position="167"/>
        <end position="184"/>
    </location>
</feature>
<keyword evidence="1" id="KW-0472">Membrane</keyword>
<feature type="transmembrane region" description="Helical" evidence="1">
    <location>
        <begin position="85"/>
        <end position="105"/>
    </location>
</feature>
<proteinExistence type="predicted"/>
<feature type="transmembrane region" description="Helical" evidence="1">
    <location>
        <begin position="230"/>
        <end position="250"/>
    </location>
</feature>
<organism evidence="3 4">
    <name type="scientific">Segatella hominis</name>
    <dbReference type="NCBI Taxonomy" id="2518605"/>
    <lineage>
        <taxon>Bacteria</taxon>
        <taxon>Pseudomonadati</taxon>
        <taxon>Bacteroidota</taxon>
        <taxon>Bacteroidia</taxon>
        <taxon>Bacteroidales</taxon>
        <taxon>Prevotellaceae</taxon>
        <taxon>Segatella</taxon>
    </lineage>
</organism>
<feature type="transmembrane region" description="Helical" evidence="1">
    <location>
        <begin position="23"/>
        <end position="42"/>
    </location>
</feature>
<dbReference type="GeneID" id="302995705"/>
<keyword evidence="1" id="KW-1133">Transmembrane helix</keyword>
<dbReference type="InterPro" id="IPR002656">
    <property type="entry name" value="Acyl_transf_3_dom"/>
</dbReference>
<dbReference type="GO" id="GO:0016747">
    <property type="term" value="F:acyltransferase activity, transferring groups other than amino-acyl groups"/>
    <property type="evidence" value="ECO:0007669"/>
    <property type="project" value="InterPro"/>
</dbReference>
<comment type="caution">
    <text evidence="3">The sequence shown here is derived from an EMBL/GenBank/DDBJ whole genome shotgun (WGS) entry which is preliminary data.</text>
</comment>
<evidence type="ECO:0000313" key="3">
    <source>
        <dbReference type="EMBL" id="TFH79248.1"/>
    </source>
</evidence>
<dbReference type="Proteomes" id="UP000297872">
    <property type="component" value="Unassembled WGS sequence"/>
</dbReference>
<evidence type="ECO:0000313" key="4">
    <source>
        <dbReference type="Proteomes" id="UP000297872"/>
    </source>
</evidence>
<evidence type="ECO:0000256" key="1">
    <source>
        <dbReference type="SAM" id="Phobius"/>
    </source>
</evidence>
<sequence length="260" mass="30143">MPIFMFISGYYGVRFKWNRLKDILIQVVLYTIAFYSIACLFLPIFQFRVFVLQVFGVSGIWFVNCYIVLYILSDGINAVLDKLNFKAFSLVVLILLYIAVGKWIGKEGGCNLFTMIEYYIISRYVRKYVGSYKRIIKWMMIPSVVLFVLPIYYGYCCGYYSAAYPYVFSYYNPLLILVAMSMVVSADDFKTYNKTINYVAGSVLAVYMLHENCYTPEIVAPFFHFDNFSALNAAFVVLTVFAMAVLIDKLRIKFCSFLMK</sequence>
<dbReference type="AlphaFoldDB" id="A0A4Y8VE33"/>